<dbReference type="Proteomes" id="UP000031565">
    <property type="component" value="Unassembled WGS sequence"/>
</dbReference>
<evidence type="ECO:0000313" key="2">
    <source>
        <dbReference type="EMBL" id="PQM31769.1"/>
    </source>
</evidence>
<feature type="region of interest" description="Disordered" evidence="1">
    <location>
        <begin position="64"/>
        <end position="92"/>
    </location>
</feature>
<keyword evidence="3" id="KW-1185">Reference proteome</keyword>
<sequence length="92" mass="10892">MLLFGITHTIEKKYQARLKTNPQLQATLDASFTVTDDWNYVVKEIQTELDRYLVRNQKIYQSKDNPNYQDAKHIRQEAYQAEGDLQEPDKTE</sequence>
<gene>
    <name evidence="2" type="ORF">SMSRO_SF016220</name>
</gene>
<protein>
    <submittedName>
        <fullName evidence="2">Uncharacterized protein</fullName>
    </submittedName>
</protein>
<dbReference type="AlphaFoldDB" id="A0A2P6FE85"/>
<evidence type="ECO:0000313" key="3">
    <source>
        <dbReference type="Proteomes" id="UP000031565"/>
    </source>
</evidence>
<comment type="caution">
    <text evidence="2">The sequence shown here is derived from an EMBL/GenBank/DDBJ whole genome shotgun (WGS) entry which is preliminary data.</text>
</comment>
<proteinExistence type="predicted"/>
<evidence type="ECO:0000256" key="1">
    <source>
        <dbReference type="SAM" id="MobiDB-lite"/>
    </source>
</evidence>
<accession>A0A2P6FE85</accession>
<dbReference type="EMBL" id="JTLV02000001">
    <property type="protein sequence ID" value="PQM31769.1"/>
    <property type="molecule type" value="Genomic_DNA"/>
</dbReference>
<organism evidence="2 3">
    <name type="scientific">Spiroplasma poulsonii</name>
    <dbReference type="NCBI Taxonomy" id="2138"/>
    <lineage>
        <taxon>Bacteria</taxon>
        <taxon>Bacillati</taxon>
        <taxon>Mycoplasmatota</taxon>
        <taxon>Mollicutes</taxon>
        <taxon>Entomoplasmatales</taxon>
        <taxon>Spiroplasmataceae</taxon>
        <taxon>Spiroplasma</taxon>
    </lineage>
</organism>
<name>A0A2P6FE85_9MOLU</name>
<reference evidence="2 3" key="1">
    <citation type="journal article" date="2015" name="MBio">
        <title>Genome sequence of the Drosophila melanogaster male-killing Spiroplasma strain MSRO endosymbiont.</title>
        <authorList>
            <person name="Paredes J.C."/>
            <person name="Herren J.K."/>
            <person name="Schupfer F."/>
            <person name="Marin R."/>
            <person name="Claverol S."/>
            <person name="Kuo C.H."/>
            <person name="Lemaitre B."/>
            <person name="Beven L."/>
        </authorList>
    </citation>
    <scope>NUCLEOTIDE SEQUENCE [LARGE SCALE GENOMIC DNA]</scope>
    <source>
        <strain evidence="2 3">MSRO</strain>
    </source>
</reference>